<protein>
    <submittedName>
        <fullName evidence="1">Uncharacterized protein</fullName>
    </submittedName>
</protein>
<evidence type="ECO:0000313" key="1">
    <source>
        <dbReference type="EMBL" id="RZS39163.1"/>
    </source>
</evidence>
<dbReference type="EMBL" id="SGWQ01000004">
    <property type="protein sequence ID" value="RZS39163.1"/>
    <property type="molecule type" value="Genomic_DNA"/>
</dbReference>
<name>A0A4V2ESY2_9PSEU</name>
<comment type="caution">
    <text evidence="1">The sequence shown here is derived from an EMBL/GenBank/DDBJ whole genome shotgun (WGS) entry which is preliminary data.</text>
</comment>
<accession>A0A4V2ESY2</accession>
<keyword evidence="2" id="KW-1185">Reference proteome</keyword>
<evidence type="ECO:0000313" key="2">
    <source>
        <dbReference type="Proteomes" id="UP000294257"/>
    </source>
</evidence>
<sequence length="180" mass="20434">MPRKKTYRIEGASTERPWVLPSGLTVVEEEGDFEAAIDSRVGSPGHTAKLSEGYHDTLCIKLASPYPDRNRMHFNRRAVRELRDALTEYLGADEPETYQGRVFEGRDFLGTCHWFEVQRGRFAKARVTRLADKAVTWASVLRFARVQNSGTYAHSALLRHVVNDVTDQFPCGPTYSVEEN</sequence>
<gene>
    <name evidence="1" type="ORF">EV193_104379</name>
</gene>
<reference evidence="1 2" key="1">
    <citation type="submission" date="2019-02" db="EMBL/GenBank/DDBJ databases">
        <title>Genomic Encyclopedia of Type Strains, Phase IV (KMG-IV): sequencing the most valuable type-strain genomes for metagenomic binning, comparative biology and taxonomic classification.</title>
        <authorList>
            <person name="Goeker M."/>
        </authorList>
    </citation>
    <scope>NUCLEOTIDE SEQUENCE [LARGE SCALE GENOMIC DNA]</scope>
    <source>
        <strain evidence="1 2">DSM 101727</strain>
    </source>
</reference>
<dbReference type="Proteomes" id="UP000294257">
    <property type="component" value="Unassembled WGS sequence"/>
</dbReference>
<proteinExistence type="predicted"/>
<dbReference type="AlphaFoldDB" id="A0A4V2ESY2"/>
<organism evidence="1 2">
    <name type="scientific">Herbihabitans rhizosphaerae</name>
    <dbReference type="NCBI Taxonomy" id="1872711"/>
    <lineage>
        <taxon>Bacteria</taxon>
        <taxon>Bacillati</taxon>
        <taxon>Actinomycetota</taxon>
        <taxon>Actinomycetes</taxon>
        <taxon>Pseudonocardiales</taxon>
        <taxon>Pseudonocardiaceae</taxon>
        <taxon>Herbihabitans</taxon>
    </lineage>
</organism>